<evidence type="ECO:0000313" key="8">
    <source>
        <dbReference type="EMBL" id="RSL80488.1"/>
    </source>
</evidence>
<evidence type="ECO:0000256" key="6">
    <source>
        <dbReference type="SAM" id="Phobius"/>
    </source>
</evidence>
<reference evidence="8 9" key="1">
    <citation type="submission" date="2017-06" db="EMBL/GenBank/DDBJ databases">
        <title>Comparative genomic analysis of Ambrosia Fusariam Clade fungi.</title>
        <authorList>
            <person name="Stajich J.E."/>
            <person name="Carrillo J."/>
            <person name="Kijimoto T."/>
            <person name="Eskalen A."/>
            <person name="O'Donnell K."/>
            <person name="Kasson M."/>
        </authorList>
    </citation>
    <scope>NUCLEOTIDE SEQUENCE [LARGE SCALE GENOMIC DNA]</scope>
    <source>
        <strain evidence="8 9">NRRL62606</strain>
    </source>
</reference>
<keyword evidence="2 6" id="KW-0812">Transmembrane</keyword>
<dbReference type="PROSITE" id="PS00287">
    <property type="entry name" value="CYSTATIN"/>
    <property type="match status" value="1"/>
</dbReference>
<feature type="chain" id="PRO_5019012187" description="Mid2 domain-containing protein" evidence="7">
    <location>
        <begin position="23"/>
        <end position="336"/>
    </location>
</feature>
<dbReference type="AlphaFoldDB" id="A0A428RSI2"/>
<feature type="signal peptide" evidence="7">
    <location>
        <begin position="1"/>
        <end position="22"/>
    </location>
</feature>
<feature type="compositionally biased region" description="Polar residues" evidence="5">
    <location>
        <begin position="209"/>
        <end position="241"/>
    </location>
</feature>
<evidence type="ECO:0000256" key="7">
    <source>
        <dbReference type="SAM" id="SignalP"/>
    </source>
</evidence>
<feature type="compositionally biased region" description="Basic and acidic residues" evidence="5">
    <location>
        <begin position="299"/>
        <end position="309"/>
    </location>
</feature>
<evidence type="ECO:0000256" key="5">
    <source>
        <dbReference type="SAM" id="MobiDB-lite"/>
    </source>
</evidence>
<evidence type="ECO:0000313" key="9">
    <source>
        <dbReference type="Proteomes" id="UP000287972"/>
    </source>
</evidence>
<name>A0A428RSI2_9HYPO</name>
<gene>
    <name evidence="8" type="ORF">CEP51_006521</name>
</gene>
<feature type="region of interest" description="Disordered" evidence="5">
    <location>
        <begin position="186"/>
        <end position="244"/>
    </location>
</feature>
<keyword evidence="9" id="KW-1185">Reference proteome</keyword>
<feature type="compositionally biased region" description="Polar residues" evidence="5">
    <location>
        <begin position="324"/>
        <end position="336"/>
    </location>
</feature>
<evidence type="ECO:0000256" key="3">
    <source>
        <dbReference type="ARBA" id="ARBA00022989"/>
    </source>
</evidence>
<dbReference type="GO" id="GO:0071944">
    <property type="term" value="C:cell periphery"/>
    <property type="evidence" value="ECO:0007669"/>
    <property type="project" value="UniProtKB-ARBA"/>
</dbReference>
<evidence type="ECO:0000256" key="2">
    <source>
        <dbReference type="ARBA" id="ARBA00022692"/>
    </source>
</evidence>
<dbReference type="Proteomes" id="UP000287972">
    <property type="component" value="Unassembled WGS sequence"/>
</dbReference>
<comment type="caution">
    <text evidence="8">The sequence shown here is derived from an EMBL/GenBank/DDBJ whole genome shotgun (WGS) entry which is preliminary data.</text>
</comment>
<evidence type="ECO:0000256" key="1">
    <source>
        <dbReference type="ARBA" id="ARBA00004167"/>
    </source>
</evidence>
<comment type="subcellular location">
    <subcellularLocation>
        <location evidence="1">Membrane</location>
        <topology evidence="1">Single-pass membrane protein</topology>
    </subcellularLocation>
</comment>
<feature type="compositionally biased region" description="Polar residues" evidence="5">
    <location>
        <begin position="286"/>
        <end position="297"/>
    </location>
</feature>
<dbReference type="PANTHER" id="PTHR15549">
    <property type="entry name" value="PAIRED IMMUNOGLOBULIN-LIKE TYPE 2 RECEPTOR"/>
    <property type="match status" value="1"/>
</dbReference>
<accession>A0A428RSI2</accession>
<keyword evidence="4 6" id="KW-0472">Membrane</keyword>
<feature type="transmembrane region" description="Helical" evidence="6">
    <location>
        <begin position="247"/>
        <end position="273"/>
    </location>
</feature>
<dbReference type="InterPro" id="IPR051694">
    <property type="entry name" value="Immunoregulatory_rcpt-like"/>
</dbReference>
<dbReference type="PANTHER" id="PTHR15549:SF26">
    <property type="entry name" value="AXIAL BUDDING PATTERN PROTEIN 2-RELATED"/>
    <property type="match status" value="1"/>
</dbReference>
<keyword evidence="7" id="KW-0732">Signal</keyword>
<sequence>MSLFKLMSVWAITLVCGRSSQAFSTRTSDNSLHGTEPPLRELGLRRRRQHKDLDDLISGTLTITIAPDATCGAYNNGRNFLNCGTRPCTWESGVINRVFCHWDHIYTACLESTETCDKECSSSRKYYAECREPLSPSCGLHSLGNGIYGHYCATRDLGTSLDTLWGRGPEDLTTMVVVNRSRVSLVVDDEDSENTPTPESEPERTTESALETSPSTVTDPETTVREGTQSASATTSPSNGPHNEPNIGAIVGGVVGGLAVICLTVGFLGFMFLRRRRRPESPPSNGPTHNDQQQPYTTEAKDTPFERLRQLVSGSNHPVELQADTASPITARTQES</sequence>
<dbReference type="EMBL" id="NKCL01000144">
    <property type="protein sequence ID" value="RSL80488.1"/>
    <property type="molecule type" value="Genomic_DNA"/>
</dbReference>
<dbReference type="GO" id="GO:0016020">
    <property type="term" value="C:membrane"/>
    <property type="evidence" value="ECO:0007669"/>
    <property type="project" value="UniProtKB-SubCell"/>
</dbReference>
<organism evidence="8 9">
    <name type="scientific">Fusarium floridanum</name>
    <dbReference type="NCBI Taxonomy" id="1325733"/>
    <lineage>
        <taxon>Eukaryota</taxon>
        <taxon>Fungi</taxon>
        <taxon>Dikarya</taxon>
        <taxon>Ascomycota</taxon>
        <taxon>Pezizomycotina</taxon>
        <taxon>Sordariomycetes</taxon>
        <taxon>Hypocreomycetidae</taxon>
        <taxon>Hypocreales</taxon>
        <taxon>Nectriaceae</taxon>
        <taxon>Fusarium</taxon>
        <taxon>Fusarium solani species complex</taxon>
    </lineage>
</organism>
<evidence type="ECO:0008006" key="10">
    <source>
        <dbReference type="Google" id="ProtNLM"/>
    </source>
</evidence>
<protein>
    <recommendedName>
        <fullName evidence="10">Mid2 domain-containing protein</fullName>
    </recommendedName>
</protein>
<evidence type="ECO:0000256" key="4">
    <source>
        <dbReference type="ARBA" id="ARBA00023136"/>
    </source>
</evidence>
<dbReference type="InterPro" id="IPR018073">
    <property type="entry name" value="Prot_inh_cystat_CS"/>
</dbReference>
<feature type="region of interest" description="Disordered" evidence="5">
    <location>
        <begin position="278"/>
        <end position="336"/>
    </location>
</feature>
<keyword evidence="3 6" id="KW-1133">Transmembrane helix</keyword>
<proteinExistence type="predicted"/>